<evidence type="ECO:0000313" key="5">
    <source>
        <dbReference type="Proteomes" id="UP000190951"/>
    </source>
</evidence>
<feature type="domain" description="Transposase DDE" evidence="2">
    <location>
        <begin position="392"/>
        <end position="517"/>
    </location>
</feature>
<dbReference type="PANTHER" id="PTHR33408:SF2">
    <property type="entry name" value="TRANSPOSASE DDE DOMAIN-CONTAINING PROTEIN"/>
    <property type="match status" value="1"/>
</dbReference>
<name>A0A1S8LQ40_9CLOT</name>
<accession>A0A1S8LQ40</accession>
<sequence>MLLTKLHTKNYNQFNDNLQLILPLNLENLIPEDDSVRLLSYLLEGLNYKKLYRAYSSVGRKSAVEPKIMFKIISYAYSQNIYSSRKIEKACKRDINFKWLLQGFKAPDHATISRFRKKYLSNEVIEDLFYQQVNYLAKEKELLFENIFIDGTKIEANANRYTFVWKKAIYKNEGKMFDKIIALVKTINIERLKEFTIEKETLMDDINKILQWLLLEKEKRNIEFVHGIGKRKTKIQKWIEQLSQYKERQEKYNLSKKIFSKRNSYSKTDTDATFMHMKDDHMRNGQLKPAYNVQIAVDSEYVTGVGVFDDRNDIATLIPMINNMQEKIGHKYTNVIADSGYESEENYLFLESNNQVPYIKPQTYEKWKKRSFKNDISKRENMKYDVKTDTYTCNNNRKLVKSSIFHRKSANGYESEVTVYECESCDNCTLKSKCTKAKKNRKMQVSKTFVKKREISYNNIKTELGTKLRMNRSIQVEGAFGVLKNDYQFKRFLTRGKSSVKTEFILLCFGYNINKLHSKIQNERTQKYLHELKSIS</sequence>
<dbReference type="PANTHER" id="PTHR33408">
    <property type="entry name" value="TRANSPOSASE"/>
    <property type="match status" value="1"/>
</dbReference>
<dbReference type="NCBIfam" id="NF033551">
    <property type="entry name" value="transpos_IS1182"/>
    <property type="match status" value="1"/>
</dbReference>
<dbReference type="STRING" id="84029.CROST_00110"/>
<keyword evidence="5" id="KW-1185">Reference proteome</keyword>
<organism evidence="4 5">
    <name type="scientific">Clostridium felsineum</name>
    <dbReference type="NCBI Taxonomy" id="36839"/>
    <lineage>
        <taxon>Bacteria</taxon>
        <taxon>Bacillati</taxon>
        <taxon>Bacillota</taxon>
        <taxon>Clostridia</taxon>
        <taxon>Eubacteriales</taxon>
        <taxon>Clostridiaceae</taxon>
        <taxon>Clostridium</taxon>
    </lineage>
</organism>
<reference evidence="4 5" key="1">
    <citation type="submission" date="2022-04" db="EMBL/GenBank/DDBJ databases">
        <title>Genome sequence of C. roseum typestrain.</title>
        <authorList>
            <person name="Poehlein A."/>
            <person name="Schoch T."/>
            <person name="Duerre P."/>
            <person name="Daniel R."/>
        </authorList>
    </citation>
    <scope>NUCLEOTIDE SEQUENCE [LARGE SCALE GENOMIC DNA]</scope>
    <source>
        <strain evidence="4 5">DSM 7320</strain>
    </source>
</reference>
<dbReference type="AlphaFoldDB" id="A0A1S8LQ40"/>
<feature type="domain" description="Transposase InsH N-terminal" evidence="1">
    <location>
        <begin position="25"/>
        <end position="118"/>
    </location>
</feature>
<dbReference type="InterPro" id="IPR025668">
    <property type="entry name" value="Tnp_DDE_dom"/>
</dbReference>
<proteinExistence type="predicted"/>
<dbReference type="RefSeq" id="WP_077850525.1">
    <property type="nucleotide sequence ID" value="NZ_CP096983.1"/>
</dbReference>
<protein>
    <submittedName>
        <fullName evidence="4">IS1182 family transposase ISCpe5</fullName>
    </submittedName>
</protein>
<dbReference type="EMBL" id="CP096983">
    <property type="protein sequence ID" value="URZ10655.1"/>
    <property type="molecule type" value="Genomic_DNA"/>
</dbReference>
<dbReference type="KEGG" id="crw:CROST_013650"/>
<gene>
    <name evidence="3" type="ORF">CROST_013650</name>
    <name evidence="4" type="ORF">CROST_019550</name>
</gene>
<evidence type="ECO:0000313" key="3">
    <source>
        <dbReference type="EMBL" id="URZ10655.1"/>
    </source>
</evidence>
<dbReference type="InterPro" id="IPR008490">
    <property type="entry name" value="Transposase_InsH_N"/>
</dbReference>
<evidence type="ECO:0000259" key="1">
    <source>
        <dbReference type="Pfam" id="PF05598"/>
    </source>
</evidence>
<evidence type="ECO:0000313" key="4">
    <source>
        <dbReference type="EMBL" id="URZ11238.1"/>
    </source>
</evidence>
<dbReference type="EMBL" id="CP096983">
    <property type="protein sequence ID" value="URZ11238.1"/>
    <property type="molecule type" value="Genomic_DNA"/>
</dbReference>
<dbReference type="InterPro" id="IPR047629">
    <property type="entry name" value="IS1182_transpos"/>
</dbReference>
<dbReference type="Proteomes" id="UP000190951">
    <property type="component" value="Chromosome"/>
</dbReference>
<dbReference type="Pfam" id="PF13751">
    <property type="entry name" value="DDE_Tnp_1_6"/>
    <property type="match status" value="1"/>
</dbReference>
<evidence type="ECO:0000259" key="2">
    <source>
        <dbReference type="Pfam" id="PF13751"/>
    </source>
</evidence>
<dbReference type="Pfam" id="PF05598">
    <property type="entry name" value="DUF772"/>
    <property type="match status" value="1"/>
</dbReference>
<dbReference type="KEGG" id="crw:CROST_019550"/>